<dbReference type="SUPFAM" id="SSF69304">
    <property type="entry name" value="Tricorn protease N-terminal domain"/>
    <property type="match status" value="1"/>
</dbReference>
<protein>
    <recommendedName>
        <fullName evidence="3">Bacterial surface antigen (D15) domain-containing protein</fullName>
    </recommendedName>
</protein>
<evidence type="ECO:0008006" key="3">
    <source>
        <dbReference type="Google" id="ProtNLM"/>
    </source>
</evidence>
<comment type="caution">
    <text evidence="1">The sequence shown here is derived from an EMBL/GenBank/DDBJ whole genome shotgun (WGS) entry which is preliminary data.</text>
</comment>
<organism evidence="1 2">
    <name type="scientific">candidate division WOR_3 bacterium SM23_42</name>
    <dbReference type="NCBI Taxonomy" id="1703779"/>
    <lineage>
        <taxon>Bacteria</taxon>
        <taxon>Bacteria division WOR-3</taxon>
    </lineage>
</organism>
<dbReference type="AlphaFoldDB" id="A0A0S8FS24"/>
<dbReference type="InterPro" id="IPR011042">
    <property type="entry name" value="6-blade_b-propeller_TolB-like"/>
</dbReference>
<gene>
    <name evidence="1" type="ORF">AMJ83_09940</name>
</gene>
<dbReference type="Gene3D" id="2.120.10.30">
    <property type="entry name" value="TolB, C-terminal domain"/>
    <property type="match status" value="1"/>
</dbReference>
<dbReference type="Proteomes" id="UP000051373">
    <property type="component" value="Unassembled WGS sequence"/>
</dbReference>
<accession>A0A0S8FS24</accession>
<name>A0A0S8FS24_UNCW3</name>
<dbReference type="STRING" id="1703779.AMJ83_09940"/>
<evidence type="ECO:0000313" key="2">
    <source>
        <dbReference type="Proteomes" id="UP000051373"/>
    </source>
</evidence>
<dbReference type="EMBL" id="LJUJ01000027">
    <property type="protein sequence ID" value="KPK62740.1"/>
    <property type="molecule type" value="Genomic_DNA"/>
</dbReference>
<sequence>MLTITILGLCAWFNWETLKTDDFTVIYKKDYYQEALHTLHNLEYYKGNVRQIVGEGQRNLPVVIEDVGAISNGFANPIFHNVHIFTHPPGFAYRMEGIENWYRAVAVHEYAHILHLSKTKGFAKILANVFGSLFSPNIYSPGWITEGITVFNESMVAPYEGRLNDGFFDSYIAARVHEKDMPSIIEATNAPVDFPFGTYYLYGGEFFNFLAREYGVEKFSEFFSEYGSYFWAPLSAVIPFVGLDVAARKIYGKPFPHLFRAWREYEERQHENWRPAGTKITEPGWYIYSLRAQGGNLYYVRYRPVKLDGFYYRSMIHLMVFDTDHDTERVVASLSGTITAPLRCTNEKLYYTTRQLVSGHANVYYGGFGVVMNLHERDLVTGTDKIVLTENIRGFCVLPDGRILYSKDRVHGFGSELWVYDGNRTEMRFETELLVNELDANDDHIVAVARCDFDNWDIYILDLEDERIEALVATPWIEGSIALKNDSLIFTANYDKEYSVYMYDLKAGELYRLTENGYADYGVVIDDGLYFLGMAQNGFDVYRKELAPQDYELVDSELSQEPDFDELAIDVRRGGYGDVLKTLIPALRIPFAMPTKSDLSAWTYGLLLLGGDATNENMYGGLLARDPDDEDLILNLLWQSRFFTPLDMVFLYDYRNSLDYSITYPVFLNLEYGLSNLTMFLDGRAFEGFTRQEFAPGLALAFQYPRTTVSTRFSFPFERQSWGSEINRSAQRMQLTLRQMIMEGEARLFANAHVDPRNPEIPSCAIRGYDSITSPKALSLSAEYGQRLCRLRRGLWNPNIYFEDLYWIIFADYLWTQGGTTYYSAGCELRLEVKTGFGFVRLLPRLGIAFTKASTIQVYFAIFPSLPI</sequence>
<proteinExistence type="predicted"/>
<reference evidence="1 2" key="1">
    <citation type="journal article" date="2015" name="Microbiome">
        <title>Genomic resolution of linkages in carbon, nitrogen, and sulfur cycling among widespread estuary sediment bacteria.</title>
        <authorList>
            <person name="Baker B.J."/>
            <person name="Lazar C.S."/>
            <person name="Teske A.P."/>
            <person name="Dick G.J."/>
        </authorList>
    </citation>
    <scope>NUCLEOTIDE SEQUENCE [LARGE SCALE GENOMIC DNA]</scope>
    <source>
        <strain evidence="1">SM23_42</strain>
    </source>
</reference>
<evidence type="ECO:0000313" key="1">
    <source>
        <dbReference type="EMBL" id="KPK62740.1"/>
    </source>
</evidence>